<dbReference type="InterPro" id="IPR029044">
    <property type="entry name" value="Nucleotide-diphossugar_trans"/>
</dbReference>
<dbReference type="InterPro" id="IPR001173">
    <property type="entry name" value="Glyco_trans_2-like"/>
</dbReference>
<evidence type="ECO:0000313" key="4">
    <source>
        <dbReference type="Proteomes" id="UP000189941"/>
    </source>
</evidence>
<keyword evidence="1" id="KW-0472">Membrane</keyword>
<dbReference type="EMBL" id="FUWO01000003">
    <property type="protein sequence ID" value="SJZ36471.1"/>
    <property type="molecule type" value="Genomic_DNA"/>
</dbReference>
<dbReference type="AlphaFoldDB" id="A0A1T4K202"/>
<evidence type="ECO:0000256" key="1">
    <source>
        <dbReference type="SAM" id="Phobius"/>
    </source>
</evidence>
<dbReference type="GO" id="GO:0016740">
    <property type="term" value="F:transferase activity"/>
    <property type="evidence" value="ECO:0007669"/>
    <property type="project" value="UniProtKB-KW"/>
</dbReference>
<dbReference type="Pfam" id="PF00535">
    <property type="entry name" value="Glycos_transf_2"/>
    <property type="match status" value="1"/>
</dbReference>
<keyword evidence="1" id="KW-0812">Transmembrane</keyword>
<dbReference type="STRING" id="1121925.SAMN02746011_00522"/>
<evidence type="ECO:0000313" key="3">
    <source>
        <dbReference type="EMBL" id="SJZ36471.1"/>
    </source>
</evidence>
<dbReference type="RefSeq" id="WP_078755352.1">
    <property type="nucleotide sequence ID" value="NZ_FUWO01000003.1"/>
</dbReference>
<feature type="transmembrane region" description="Helical" evidence="1">
    <location>
        <begin position="268"/>
        <end position="296"/>
    </location>
</feature>
<dbReference type="SUPFAM" id="SSF53448">
    <property type="entry name" value="Nucleotide-diphospho-sugar transferases"/>
    <property type="match status" value="1"/>
</dbReference>
<dbReference type="NCBIfam" id="NF047588">
    <property type="entry name" value="GlcsyltransPgfSStrep"/>
    <property type="match status" value="1"/>
</dbReference>
<reference evidence="4" key="1">
    <citation type="submission" date="2017-02" db="EMBL/GenBank/DDBJ databases">
        <authorList>
            <person name="Varghese N."/>
            <person name="Submissions S."/>
        </authorList>
    </citation>
    <scope>NUCLEOTIDE SEQUENCE [LARGE SCALE GENOMIC DNA]</scope>
    <source>
        <strain evidence="4">DSM 15739</strain>
    </source>
</reference>
<keyword evidence="1" id="KW-1133">Transmembrane helix</keyword>
<protein>
    <submittedName>
        <fullName evidence="3">Glycosyltransferase involved in cell wall bisynthesis</fullName>
    </submittedName>
</protein>
<keyword evidence="3" id="KW-0808">Transferase</keyword>
<organism evidence="3 4">
    <name type="scientific">Globicatella sulfidifaciens DSM 15739</name>
    <dbReference type="NCBI Taxonomy" id="1121925"/>
    <lineage>
        <taxon>Bacteria</taxon>
        <taxon>Bacillati</taxon>
        <taxon>Bacillota</taxon>
        <taxon>Bacilli</taxon>
        <taxon>Lactobacillales</taxon>
        <taxon>Aerococcaceae</taxon>
        <taxon>Globicatella</taxon>
    </lineage>
</organism>
<dbReference type="PANTHER" id="PTHR48090:SF8">
    <property type="entry name" value="GLYCOSYLTRANSFERASE CSBB-RELATED"/>
    <property type="match status" value="1"/>
</dbReference>
<dbReference type="CDD" id="cd04187">
    <property type="entry name" value="DPM1_like_bac"/>
    <property type="match status" value="1"/>
</dbReference>
<dbReference type="GO" id="GO:0005886">
    <property type="term" value="C:plasma membrane"/>
    <property type="evidence" value="ECO:0007669"/>
    <property type="project" value="TreeGrafter"/>
</dbReference>
<name>A0A1T4K202_9LACT</name>
<dbReference type="PANTHER" id="PTHR48090">
    <property type="entry name" value="UNDECAPRENYL-PHOSPHATE 4-DEOXY-4-FORMAMIDO-L-ARABINOSE TRANSFERASE-RELATED"/>
    <property type="match status" value="1"/>
</dbReference>
<feature type="domain" description="Glycosyltransferase 2-like" evidence="2">
    <location>
        <begin position="4"/>
        <end position="173"/>
    </location>
</feature>
<feature type="transmembrane region" description="Helical" evidence="1">
    <location>
        <begin position="237"/>
        <end position="262"/>
    </location>
</feature>
<keyword evidence="4" id="KW-1185">Reference proteome</keyword>
<evidence type="ECO:0000259" key="2">
    <source>
        <dbReference type="Pfam" id="PF00535"/>
    </source>
</evidence>
<dbReference type="OrthoDB" id="9807778at2"/>
<proteinExistence type="predicted"/>
<accession>A0A1T4K202</accession>
<gene>
    <name evidence="3" type="ORF">SAMN02746011_00522</name>
</gene>
<dbReference type="InterPro" id="IPR050256">
    <property type="entry name" value="Glycosyltransferase_2"/>
</dbReference>
<dbReference type="Proteomes" id="UP000189941">
    <property type="component" value="Unassembled WGS sequence"/>
</dbReference>
<sequence length="324" mass="37139">MKLSVVIPMYNEEEMILLTHETVSKVLTEISQQFKAKRNKEVELEFVYINDGSKDKTLPLLKELAKSDSRVKYISFSRNFGKESGILAGFQYATGDAVVLMDGDLQHPPQVVEEMLTGYFEGYDIVSARRSREGEGKIDSFFSQHFYKVFNSLMDVHISEGVSDFRLLSRNVVDSILSLPEYNRFTKGLVSWVGYKEKIIEYENQVREGGSTKFGLKNKLNYAIDAFLSFNDRPLRICVNLGLICVSLGVLYLLWHFIIWLIDPSRLISGYFTTLFAIVLFGGVQLISIGILGEYIGKIYYEVKRRPHFIVEETNIQGKDKELR</sequence>
<dbReference type="Gene3D" id="3.90.550.10">
    <property type="entry name" value="Spore Coat Polysaccharide Biosynthesis Protein SpsA, Chain A"/>
    <property type="match status" value="1"/>
</dbReference>